<proteinExistence type="predicted"/>
<feature type="domain" description="PTS EIIB type-1" evidence="15">
    <location>
        <begin position="4"/>
        <end position="86"/>
    </location>
</feature>
<evidence type="ECO:0000256" key="3">
    <source>
        <dbReference type="ARBA" id="ARBA00022475"/>
    </source>
</evidence>
<keyword evidence="10 13" id="KW-0472">Membrane</keyword>
<evidence type="ECO:0000256" key="12">
    <source>
        <dbReference type="SAM" id="MobiDB-lite"/>
    </source>
</evidence>
<reference evidence="17" key="1">
    <citation type="journal article" date="2022" name="Int. J. Syst. Evol. Microbiol.">
        <title>Apilactobacillus apisilvae sp. nov., Nicolia spurrieriana gen. nov. sp. nov., Bombilactobacillus folatiphilus sp. nov. and Bombilactobacillus thymidiniphilus sp. nov., four new lactic acid bacterial isolates from stingless bees Tetragonula carbonaria and Austroplebeia australis.</title>
        <authorList>
            <person name="Oliphant S.A."/>
            <person name="Watson-Haigh N.S."/>
            <person name="Sumby K.M."/>
            <person name="Gardner J."/>
            <person name="Groom S."/>
            <person name="Jiranek V."/>
        </authorList>
    </citation>
    <scope>NUCLEOTIDE SEQUENCE</scope>
    <source>
        <strain evidence="17">SG4_D2</strain>
    </source>
</reference>
<evidence type="ECO:0000259" key="14">
    <source>
        <dbReference type="PROSITE" id="PS51093"/>
    </source>
</evidence>
<dbReference type="InterPro" id="IPR003352">
    <property type="entry name" value="PTS_EIIC"/>
</dbReference>
<dbReference type="NCBIfam" id="TIGR01995">
    <property type="entry name" value="PTS-II-ABC-beta"/>
    <property type="match status" value="1"/>
</dbReference>
<keyword evidence="6" id="KW-0598">Phosphotransferase system</keyword>
<dbReference type="PROSITE" id="PS01035">
    <property type="entry name" value="PTS_EIIB_TYPE_1_CYS"/>
    <property type="match status" value="1"/>
</dbReference>
<dbReference type="InterPro" id="IPR050558">
    <property type="entry name" value="PTS_Sugar-Specific_Components"/>
</dbReference>
<dbReference type="PANTHER" id="PTHR30175:SF1">
    <property type="entry name" value="PTS SYSTEM ARBUTIN-, CELLOBIOSE-, AND SALICIN-SPECIFIC EIIBC COMPONENT-RELATED"/>
    <property type="match status" value="1"/>
</dbReference>
<evidence type="ECO:0000259" key="16">
    <source>
        <dbReference type="PROSITE" id="PS51103"/>
    </source>
</evidence>
<dbReference type="GO" id="GO:0016740">
    <property type="term" value="F:transferase activity"/>
    <property type="evidence" value="ECO:0007669"/>
    <property type="project" value="UniProtKB-KW"/>
</dbReference>
<dbReference type="CDD" id="cd00212">
    <property type="entry name" value="PTS_IIB_glc"/>
    <property type="match status" value="1"/>
</dbReference>
<dbReference type="InterPro" id="IPR013013">
    <property type="entry name" value="PTS_EIIC_1"/>
</dbReference>
<evidence type="ECO:0000256" key="13">
    <source>
        <dbReference type="SAM" id="Phobius"/>
    </source>
</evidence>
<dbReference type="InterPro" id="IPR001127">
    <property type="entry name" value="PTS_EIIA_1_perm"/>
</dbReference>
<evidence type="ECO:0000256" key="9">
    <source>
        <dbReference type="ARBA" id="ARBA00022989"/>
    </source>
</evidence>
<dbReference type="NCBIfam" id="TIGR00830">
    <property type="entry name" value="PTBA"/>
    <property type="match status" value="1"/>
</dbReference>
<dbReference type="Pfam" id="PF02378">
    <property type="entry name" value="PTS_EIIC"/>
    <property type="match status" value="1"/>
</dbReference>
<dbReference type="InterPro" id="IPR018113">
    <property type="entry name" value="PTrfase_EIIB_Cys"/>
</dbReference>
<feature type="transmembrane region" description="Helical" evidence="13">
    <location>
        <begin position="290"/>
        <end position="311"/>
    </location>
</feature>
<gene>
    <name evidence="17" type="ORF">MOO45_07425</name>
</gene>
<feature type="transmembrane region" description="Helical" evidence="13">
    <location>
        <begin position="326"/>
        <end position="346"/>
    </location>
</feature>
<dbReference type="EMBL" id="CP093366">
    <property type="protein sequence ID" value="UQS82011.1"/>
    <property type="molecule type" value="Genomic_DNA"/>
</dbReference>
<feature type="transmembrane region" description="Helical" evidence="13">
    <location>
        <begin position="424"/>
        <end position="445"/>
    </location>
</feature>
<dbReference type="EC" id="2.7.1.-" evidence="17"/>
<keyword evidence="4" id="KW-0762">Sugar transport</keyword>
<feature type="domain" description="PTS EIIA type-1" evidence="14">
    <location>
        <begin position="496"/>
        <end position="600"/>
    </location>
</feature>
<feature type="transmembrane region" description="Helical" evidence="13">
    <location>
        <begin position="107"/>
        <end position="131"/>
    </location>
</feature>
<feature type="domain" description="PTS EIIC type-1" evidence="16">
    <location>
        <begin position="112"/>
        <end position="461"/>
    </location>
</feature>
<dbReference type="PROSITE" id="PS51098">
    <property type="entry name" value="PTS_EIIB_TYPE_1"/>
    <property type="match status" value="1"/>
</dbReference>
<evidence type="ECO:0000256" key="10">
    <source>
        <dbReference type="ARBA" id="ARBA00023136"/>
    </source>
</evidence>
<dbReference type="PANTHER" id="PTHR30175">
    <property type="entry name" value="PHOSPHOTRANSFERASE SYSTEM TRANSPORT PROTEIN"/>
    <property type="match status" value="1"/>
</dbReference>
<keyword evidence="3" id="KW-1003">Cell membrane</keyword>
<dbReference type="SUPFAM" id="SSF51261">
    <property type="entry name" value="Duplicated hybrid motif"/>
    <property type="match status" value="1"/>
</dbReference>
<dbReference type="InterPro" id="IPR001996">
    <property type="entry name" value="PTS_IIB_1"/>
</dbReference>
<dbReference type="Pfam" id="PF00358">
    <property type="entry name" value="PTS_EIIA_1"/>
    <property type="match status" value="1"/>
</dbReference>
<evidence type="ECO:0000256" key="4">
    <source>
        <dbReference type="ARBA" id="ARBA00022597"/>
    </source>
</evidence>
<dbReference type="InterPro" id="IPR036878">
    <property type="entry name" value="Glu_permease_IIB"/>
</dbReference>
<dbReference type="RefSeq" id="WP_249514280.1">
    <property type="nucleotide sequence ID" value="NZ_CP093366.1"/>
</dbReference>
<organism evidence="17 18">
    <name type="scientific">Bombilactobacillus folatiphilus</name>
    <dbReference type="NCBI Taxonomy" id="2923362"/>
    <lineage>
        <taxon>Bacteria</taxon>
        <taxon>Bacillati</taxon>
        <taxon>Bacillota</taxon>
        <taxon>Bacilli</taxon>
        <taxon>Lactobacillales</taxon>
        <taxon>Lactobacillaceae</taxon>
        <taxon>Bombilactobacillus</taxon>
    </lineage>
</organism>
<feature type="transmembrane region" description="Helical" evidence="13">
    <location>
        <begin position="243"/>
        <end position="261"/>
    </location>
</feature>
<keyword evidence="18" id="KW-1185">Reference proteome</keyword>
<keyword evidence="7 13" id="KW-0812">Transmembrane</keyword>
<keyword evidence="2" id="KW-0813">Transport</keyword>
<feature type="transmembrane region" description="Helical" evidence="13">
    <location>
        <begin position="384"/>
        <end position="404"/>
    </location>
</feature>
<dbReference type="InterPro" id="IPR011055">
    <property type="entry name" value="Dup_hybrid_motif"/>
</dbReference>
<dbReference type="SUPFAM" id="SSF55604">
    <property type="entry name" value="Glucose permease domain IIB"/>
    <property type="match status" value="1"/>
</dbReference>
<name>A0ABY4P901_9LACO</name>
<dbReference type="InterPro" id="IPR011297">
    <property type="entry name" value="PTS_IIABC_b_glu"/>
</dbReference>
<feature type="transmembrane region" description="Helical" evidence="13">
    <location>
        <begin position="212"/>
        <end position="231"/>
    </location>
</feature>
<evidence type="ECO:0000259" key="15">
    <source>
        <dbReference type="PROSITE" id="PS51098"/>
    </source>
</evidence>
<dbReference type="Gene3D" id="3.30.1360.60">
    <property type="entry name" value="Glucose permease domain IIB"/>
    <property type="match status" value="1"/>
</dbReference>
<feature type="compositionally biased region" description="Low complexity" evidence="12">
    <location>
        <begin position="456"/>
        <end position="474"/>
    </location>
</feature>
<evidence type="ECO:0000256" key="5">
    <source>
        <dbReference type="ARBA" id="ARBA00022679"/>
    </source>
</evidence>
<comment type="subcellular location">
    <subcellularLocation>
        <location evidence="1">Cell membrane</location>
        <topology evidence="1">Multi-pass membrane protein</topology>
    </subcellularLocation>
</comment>
<feature type="transmembrane region" description="Helical" evidence="13">
    <location>
        <begin position="151"/>
        <end position="172"/>
    </location>
</feature>
<dbReference type="PROSITE" id="PS51093">
    <property type="entry name" value="PTS_EIIA_TYPE_1"/>
    <property type="match status" value="1"/>
</dbReference>
<feature type="region of interest" description="Disordered" evidence="12">
    <location>
        <begin position="456"/>
        <end position="475"/>
    </location>
</feature>
<dbReference type="Gene3D" id="2.70.70.10">
    <property type="entry name" value="Glucose Permease (Domain IIA)"/>
    <property type="match status" value="1"/>
</dbReference>
<evidence type="ECO:0000313" key="17">
    <source>
        <dbReference type="EMBL" id="UQS82011.1"/>
    </source>
</evidence>
<dbReference type="PROSITE" id="PS00371">
    <property type="entry name" value="PTS_EIIA_TYPE_1_HIS"/>
    <property type="match status" value="1"/>
</dbReference>
<keyword evidence="9 13" id="KW-1133">Transmembrane helix</keyword>
<evidence type="ECO:0000256" key="6">
    <source>
        <dbReference type="ARBA" id="ARBA00022683"/>
    </source>
</evidence>
<evidence type="ECO:0000256" key="8">
    <source>
        <dbReference type="ARBA" id="ARBA00022777"/>
    </source>
</evidence>
<sequence length="627" mass="67143">MSAKDLAEQILQLVGGDDNVKSAWHCATRLRFLLNDEQKAQTDQIENLDGVITVVQAGGQYQVVIGNNVGTVYDALTELDPRLGEGDADSQPATDQPKKKLTPKSMFDAFVTFISGSFTPFLGAMAGAGILKGLLSLFVVLHWMTPQTGAYQIWYAAADGIFNFLPIILAFTAGKQMKVNQYVTVAIGMALVYPTMVNMKHLDFFSIPVSKATYTSTVIPILLVVVVQKWLEPLFNKFWHESVRNILTPLCMLMILVPLTFLVVGPISNAISGFLAAIVLALYKHVRIFAGLFMGAFWQVFVIFGVHWAFVPVMMNDLHSLGNDPLMPLILPAVLSQAGAALGVFFKTKDDKMKGLAGSNTITAIFGITEPTVYGITLKMRKPFYCAMAAGGIGGAIVAISGAHANTVGLASILSLPTFISKGFGLSVVGDVVAFVLAAIATYLWGGVNDQTKTQTASEASASTTSTSSTNQENDGLTELVAPVKGTILPIQSVDDPVFAQEAMGKGIAIVPEDQTVTAPIAGTVTIAYPTGHAVGITSDNGVEVLLHLGINTVELKGQHFELLVKQDQKVEVGTPLIKFDYEAIKKAGYDNTVMMIVTNSANYDVQLTTDTAADQNDLMTLTAKTE</sequence>
<evidence type="ECO:0000313" key="18">
    <source>
        <dbReference type="Proteomes" id="UP000831495"/>
    </source>
</evidence>
<evidence type="ECO:0000256" key="1">
    <source>
        <dbReference type="ARBA" id="ARBA00004651"/>
    </source>
</evidence>
<dbReference type="PROSITE" id="PS51103">
    <property type="entry name" value="PTS_EIIC_TYPE_1"/>
    <property type="match status" value="1"/>
</dbReference>
<keyword evidence="8" id="KW-0418">Kinase</keyword>
<evidence type="ECO:0000256" key="7">
    <source>
        <dbReference type="ARBA" id="ARBA00022692"/>
    </source>
</evidence>
<dbReference type="Pfam" id="PF00367">
    <property type="entry name" value="PTS_EIIB"/>
    <property type="match status" value="1"/>
</dbReference>
<feature type="active site" description="Phosphocysteine intermediate; for EIIB activity" evidence="11">
    <location>
        <position position="26"/>
    </location>
</feature>
<dbReference type="Proteomes" id="UP000831495">
    <property type="component" value="Chromosome"/>
</dbReference>
<keyword evidence="5 17" id="KW-0808">Transferase</keyword>
<evidence type="ECO:0000256" key="11">
    <source>
        <dbReference type="PROSITE-ProRule" id="PRU00421"/>
    </source>
</evidence>
<protein>
    <submittedName>
        <fullName evidence="17">Beta-glucoside-specific PTS transporter subunit IIABC</fullName>
        <ecNumber evidence="17">2.7.1.-</ecNumber>
    </submittedName>
</protein>
<evidence type="ECO:0000256" key="2">
    <source>
        <dbReference type="ARBA" id="ARBA00022448"/>
    </source>
</evidence>
<accession>A0ABY4P901</accession>